<accession>A0A5C4MAG5</accession>
<evidence type="ECO:0000313" key="2">
    <source>
        <dbReference type="Proteomes" id="UP000305546"/>
    </source>
</evidence>
<dbReference type="EMBL" id="VDFW01000002">
    <property type="protein sequence ID" value="TNC29219.1"/>
    <property type="molecule type" value="Genomic_DNA"/>
</dbReference>
<dbReference type="OrthoDB" id="9974787at2"/>
<sequence>MVNAANGLAAAYRERPHVLEAAIGPALEVGVNPPWRVLLILALTRLGGVTHELTPLARRSRKRAIG</sequence>
<gene>
    <name evidence="1" type="ORF">FG385_03855</name>
</gene>
<comment type="caution">
    <text evidence="1">The sequence shown here is derived from an EMBL/GenBank/DDBJ whole genome shotgun (WGS) entry which is preliminary data.</text>
</comment>
<dbReference type="AlphaFoldDB" id="A0A5C4MAG5"/>
<reference evidence="1 2" key="1">
    <citation type="submission" date="2019-06" db="EMBL/GenBank/DDBJ databases">
        <title>Amycolatopsis alkalitolerans sp. nov., isolated from Gastrodia elata Blume.</title>
        <authorList>
            <person name="Narsing Rao M.P."/>
            <person name="Li W.J."/>
        </authorList>
    </citation>
    <scope>NUCLEOTIDE SEQUENCE [LARGE SCALE GENOMIC DNA]</scope>
    <source>
        <strain evidence="1 2">SYSUP0005</strain>
    </source>
</reference>
<dbReference type="RefSeq" id="WP_139095163.1">
    <property type="nucleotide sequence ID" value="NZ_VDFW01000002.1"/>
</dbReference>
<organism evidence="1 2">
    <name type="scientific">Amycolatopsis alkalitolerans</name>
    <dbReference type="NCBI Taxonomy" id="2547244"/>
    <lineage>
        <taxon>Bacteria</taxon>
        <taxon>Bacillati</taxon>
        <taxon>Actinomycetota</taxon>
        <taxon>Actinomycetes</taxon>
        <taxon>Pseudonocardiales</taxon>
        <taxon>Pseudonocardiaceae</taxon>
        <taxon>Amycolatopsis</taxon>
    </lineage>
</organism>
<protein>
    <submittedName>
        <fullName evidence="1">Uncharacterized protein</fullName>
    </submittedName>
</protein>
<evidence type="ECO:0000313" key="1">
    <source>
        <dbReference type="EMBL" id="TNC29219.1"/>
    </source>
</evidence>
<proteinExistence type="predicted"/>
<keyword evidence="2" id="KW-1185">Reference proteome</keyword>
<dbReference type="Proteomes" id="UP000305546">
    <property type="component" value="Unassembled WGS sequence"/>
</dbReference>
<name>A0A5C4MAG5_9PSEU</name>